<protein>
    <submittedName>
        <fullName evidence="3">Uncharacterized protein</fullName>
    </submittedName>
</protein>
<dbReference type="PANTHER" id="PTHR33294:SF5">
    <property type="entry name" value="AWPM-19-LIKE FAMILY PROTEIN"/>
    <property type="match status" value="1"/>
</dbReference>
<dbReference type="PROSITE" id="PS51257">
    <property type="entry name" value="PROKAR_LIPOPROTEIN"/>
    <property type="match status" value="1"/>
</dbReference>
<gene>
    <name evidence="3" type="ORF">CSSPTR1EN2_LOCUS14188</name>
</gene>
<proteinExistence type="predicted"/>
<name>A0ABP0UD83_9BRYO</name>
<feature type="transmembrane region" description="Helical" evidence="2">
    <location>
        <begin position="125"/>
        <end position="146"/>
    </location>
</feature>
<accession>A0ABP0UD83</accession>
<reference evidence="3" key="1">
    <citation type="submission" date="2024-02" db="EMBL/GenBank/DDBJ databases">
        <authorList>
            <consortium name="ELIXIR-Norway"/>
            <consortium name="Elixir Norway"/>
        </authorList>
    </citation>
    <scope>NUCLEOTIDE SEQUENCE</scope>
</reference>
<dbReference type="InterPro" id="IPR008390">
    <property type="entry name" value="AWPM-19"/>
</dbReference>
<feature type="transmembrane region" description="Helical" evidence="2">
    <location>
        <begin position="12"/>
        <end position="33"/>
    </location>
</feature>
<organism evidence="3 4">
    <name type="scientific">Sphagnum troendelagicum</name>
    <dbReference type="NCBI Taxonomy" id="128251"/>
    <lineage>
        <taxon>Eukaryota</taxon>
        <taxon>Viridiplantae</taxon>
        <taxon>Streptophyta</taxon>
        <taxon>Embryophyta</taxon>
        <taxon>Bryophyta</taxon>
        <taxon>Sphagnophytina</taxon>
        <taxon>Sphagnopsida</taxon>
        <taxon>Sphagnales</taxon>
        <taxon>Sphagnaceae</taxon>
        <taxon>Sphagnum</taxon>
    </lineage>
</organism>
<evidence type="ECO:0000256" key="2">
    <source>
        <dbReference type="SAM" id="Phobius"/>
    </source>
</evidence>
<feature type="transmembrane region" description="Helical" evidence="2">
    <location>
        <begin position="85"/>
        <end position="105"/>
    </location>
</feature>
<dbReference type="PANTHER" id="PTHR33294">
    <property type="entry name" value="AWPM-19-LIKE FAMILY PROTEIN"/>
    <property type="match status" value="1"/>
</dbReference>
<evidence type="ECO:0000313" key="4">
    <source>
        <dbReference type="Proteomes" id="UP001497512"/>
    </source>
</evidence>
<feature type="region of interest" description="Disordered" evidence="1">
    <location>
        <begin position="155"/>
        <end position="181"/>
    </location>
</feature>
<evidence type="ECO:0000313" key="3">
    <source>
        <dbReference type="EMBL" id="CAK9218845.1"/>
    </source>
</evidence>
<keyword evidence="2" id="KW-0472">Membrane</keyword>
<sequence>MALGVGRSLTLPLLVLNFCLYLIAACLAGWALNHNIDHSVGSSYYVGNRATNFYLPLVLVACMVGLASCFAGIHHLRVWRSESLAGAGTAALIAWLLTLLALGLACKEIHIDHHRSIRLRVLEAFTIILAFTQLLYLLSLHAGLLFDRYGPPTSRGGTGTGTGSEFGEKHQHGTPAAAAGV</sequence>
<keyword evidence="2" id="KW-1133">Transmembrane helix</keyword>
<dbReference type="EMBL" id="OZ019895">
    <property type="protein sequence ID" value="CAK9218845.1"/>
    <property type="molecule type" value="Genomic_DNA"/>
</dbReference>
<dbReference type="Proteomes" id="UP001497512">
    <property type="component" value="Chromosome 3"/>
</dbReference>
<feature type="transmembrane region" description="Helical" evidence="2">
    <location>
        <begin position="53"/>
        <end position="73"/>
    </location>
</feature>
<keyword evidence="2" id="KW-0812">Transmembrane</keyword>
<keyword evidence="4" id="KW-1185">Reference proteome</keyword>
<evidence type="ECO:0000256" key="1">
    <source>
        <dbReference type="SAM" id="MobiDB-lite"/>
    </source>
</evidence>
<dbReference type="Pfam" id="PF05512">
    <property type="entry name" value="AWPM-19"/>
    <property type="match status" value="1"/>
</dbReference>